<comment type="caution">
    <text evidence="6">The sequence shown here is derived from an EMBL/GenBank/DDBJ whole genome shotgun (WGS) entry which is preliminary data.</text>
</comment>
<dbReference type="GO" id="GO:0008233">
    <property type="term" value="F:peptidase activity"/>
    <property type="evidence" value="ECO:0007669"/>
    <property type="project" value="InterPro"/>
</dbReference>
<dbReference type="InterPro" id="IPR029058">
    <property type="entry name" value="AB_hydrolase_fold"/>
</dbReference>
<protein>
    <recommendedName>
        <fullName evidence="5">Glucose-methanol-choline oxidoreductase N-terminal domain-containing protein</fullName>
    </recommendedName>
</protein>
<feature type="domain" description="Glucose-methanol-choline oxidoreductase N-terminal" evidence="5">
    <location>
        <begin position="569"/>
        <end position="583"/>
    </location>
</feature>
<dbReference type="SUPFAM" id="SSF53474">
    <property type="entry name" value="alpha/beta-Hydrolases"/>
    <property type="match status" value="1"/>
</dbReference>
<dbReference type="SUPFAM" id="SSF54373">
    <property type="entry name" value="FAD-linked reductases, C-terminal domain"/>
    <property type="match status" value="1"/>
</dbReference>
<dbReference type="SUPFAM" id="SSF51905">
    <property type="entry name" value="FAD/NAD(P)-binding domain"/>
    <property type="match status" value="1"/>
</dbReference>
<dbReference type="PANTHER" id="PTHR11552:SF78">
    <property type="entry name" value="GLUCOSE-METHANOL-CHOLINE OXIDOREDUCTASE N-TERMINAL DOMAIN-CONTAINING PROTEIN"/>
    <property type="match status" value="1"/>
</dbReference>
<dbReference type="GO" id="GO:0006508">
    <property type="term" value="P:proteolysis"/>
    <property type="evidence" value="ECO:0007669"/>
    <property type="project" value="InterPro"/>
</dbReference>
<dbReference type="Gene3D" id="3.30.560.10">
    <property type="entry name" value="Glucose Oxidase, domain 3"/>
    <property type="match status" value="1"/>
</dbReference>
<dbReference type="GO" id="GO:0050660">
    <property type="term" value="F:flavin adenine dinucleotide binding"/>
    <property type="evidence" value="ECO:0007669"/>
    <property type="project" value="InterPro"/>
</dbReference>
<dbReference type="InterPro" id="IPR036188">
    <property type="entry name" value="FAD/NAD-bd_sf"/>
</dbReference>
<dbReference type="NCBIfam" id="TIGR01250">
    <property type="entry name" value="pro_imino_pep_2"/>
    <property type="match status" value="1"/>
</dbReference>
<dbReference type="InterPro" id="IPR007867">
    <property type="entry name" value="GMC_OxRtase_C"/>
</dbReference>
<name>A0A4Y9XWU6_9APHY</name>
<comment type="similarity">
    <text evidence="3">Belongs to the GMC oxidoreductase family.</text>
</comment>
<evidence type="ECO:0000313" key="6">
    <source>
        <dbReference type="EMBL" id="TFY53913.1"/>
    </source>
</evidence>
<accession>A0A4Y9XWU6</accession>
<comment type="cofactor">
    <cofactor evidence="1">
        <name>FAD</name>
        <dbReference type="ChEBI" id="CHEBI:57692"/>
    </cofactor>
</comment>
<dbReference type="InterPro" id="IPR002410">
    <property type="entry name" value="Peptidase_S33"/>
</dbReference>
<dbReference type="EMBL" id="SEKV01000760">
    <property type="protein sequence ID" value="TFY53913.1"/>
    <property type="molecule type" value="Genomic_DNA"/>
</dbReference>
<organism evidence="6 7">
    <name type="scientific">Rhodofomes roseus</name>
    <dbReference type="NCBI Taxonomy" id="34475"/>
    <lineage>
        <taxon>Eukaryota</taxon>
        <taxon>Fungi</taxon>
        <taxon>Dikarya</taxon>
        <taxon>Basidiomycota</taxon>
        <taxon>Agaricomycotina</taxon>
        <taxon>Agaricomycetes</taxon>
        <taxon>Polyporales</taxon>
        <taxon>Rhodofomes</taxon>
    </lineage>
</organism>
<dbReference type="AlphaFoldDB" id="A0A4Y9XWU6"/>
<evidence type="ECO:0000256" key="4">
    <source>
        <dbReference type="ARBA" id="ARBA00022801"/>
    </source>
</evidence>
<comment type="similarity">
    <text evidence="2">Belongs to the peptidase S33 family.</text>
</comment>
<dbReference type="Pfam" id="PF00732">
    <property type="entry name" value="GMC_oxred_N"/>
    <property type="match status" value="1"/>
</dbReference>
<evidence type="ECO:0000259" key="5">
    <source>
        <dbReference type="PROSITE" id="PS00624"/>
    </source>
</evidence>
<dbReference type="Pfam" id="PF05199">
    <property type="entry name" value="GMC_oxred_C"/>
    <property type="match status" value="1"/>
</dbReference>
<evidence type="ECO:0000256" key="1">
    <source>
        <dbReference type="ARBA" id="ARBA00001974"/>
    </source>
</evidence>
<keyword evidence="4" id="KW-0378">Hydrolase</keyword>
<dbReference type="InterPro" id="IPR000073">
    <property type="entry name" value="AB_hydrolase_1"/>
</dbReference>
<dbReference type="PROSITE" id="PS00624">
    <property type="entry name" value="GMC_OXRED_2"/>
    <property type="match status" value="1"/>
</dbReference>
<evidence type="ECO:0000256" key="3">
    <source>
        <dbReference type="ARBA" id="ARBA00010790"/>
    </source>
</evidence>
<proteinExistence type="inferred from homology"/>
<dbReference type="InterPro" id="IPR005945">
    <property type="entry name" value="Pro_imino_pep"/>
</dbReference>
<dbReference type="Proteomes" id="UP000298390">
    <property type="component" value="Unassembled WGS sequence"/>
</dbReference>
<dbReference type="PANTHER" id="PTHR11552">
    <property type="entry name" value="GLUCOSE-METHANOL-CHOLINE GMC OXIDOREDUCTASE"/>
    <property type="match status" value="1"/>
</dbReference>
<dbReference type="STRING" id="34475.A0A4Y9XWU6"/>
<evidence type="ECO:0000256" key="2">
    <source>
        <dbReference type="ARBA" id="ARBA00010088"/>
    </source>
</evidence>
<dbReference type="Gene3D" id="3.40.50.1820">
    <property type="entry name" value="alpha/beta hydrolase"/>
    <property type="match status" value="1"/>
</dbReference>
<dbReference type="InterPro" id="IPR000172">
    <property type="entry name" value="GMC_OxRdtase_N"/>
</dbReference>
<sequence length="898" mass="99585">MDKPDSMEGTAPFVYEGATHHTWYKVVGDLNHTSTARRPLVILHGGPGMSHHYMLPHAQLHALFGIPVVFYDQLGIGRSTHLRDKPAGFWTMDLFMDELDNLLAHLGIHSNFDVLGNSWGAMFAGHYAAVRRPAGMKHVVIANGGASMALWEVGLKQLLKRLPDDVREAIERGEREGKRDTEEYNAAMKVFQMKHICKVDPWPEDLVTSFAATDEDPTVSSAMIGPSEFNVSGTLRTWSIVEEVQNITASTLLINAYDDTAQDVSLMPFFLKVKQVKWVQFAYSSHLPAFEEPARYFEVVGRFLTESGGTAGCVVAGRLAAADPSLRILVLEAGPPTHEDLAHVQPARYLTHLLPGSKTIKLYEGKESEFLDGRKPVVPCAQCLGGGSSVNFAMYARAAASDYDDWETVYRNPGWGSRDLLPLLKKCETYQVAPGKETHGYEGPLKVSYGGHFTNLGQQFLDVASRYDKTRRVIEDPNDLGECNAYARWQKWIDNEKGTRSDVPHHYIYNQVHNKNLIIMTGFQVKRVLFDGKRAAGVEYVPNIRVHPDLEQGEVHVARAARMIVLSAGAFGSPAILERSGIGADHLMRSLGIETTVDLPGVGENYQDHDVCFTPYLVGEEADTLDGIIRSEPEELQKWSAQWLANGDGLMAHNGVDAGIKIRPSEKELEDIGPEFRQRWYEYYANSPDKPVLWLGALSMFVGDPSTVPARKYCSADYFLDYPASIGYVHITSAGDVNAAPDFDPKYLSRREDVVLLRWAYKRGREIMRRMPLYRGEYAPAHPQFRVDSDAVCLQERLPVGISAPDIAYTAEDNEAIDNFLRKYVATTWHSLGTCAMKARSDGGVVDSRLRVYGVEGLMVADLSIAPANVSANTYSTAVVIGEKAAVLVAEELGIRGI</sequence>
<dbReference type="GO" id="GO:0016614">
    <property type="term" value="F:oxidoreductase activity, acting on CH-OH group of donors"/>
    <property type="evidence" value="ECO:0007669"/>
    <property type="project" value="InterPro"/>
</dbReference>
<dbReference type="InterPro" id="IPR012132">
    <property type="entry name" value="GMC_OxRdtase"/>
</dbReference>
<dbReference type="Gene3D" id="3.50.50.60">
    <property type="entry name" value="FAD/NAD(P)-binding domain"/>
    <property type="match status" value="1"/>
</dbReference>
<dbReference type="PRINTS" id="PR00793">
    <property type="entry name" value="PROAMNOPTASE"/>
</dbReference>
<dbReference type="Pfam" id="PF00561">
    <property type="entry name" value="Abhydrolase_1"/>
    <property type="match status" value="1"/>
</dbReference>
<gene>
    <name evidence="6" type="ORF">EVJ58_g9175</name>
</gene>
<evidence type="ECO:0000313" key="7">
    <source>
        <dbReference type="Proteomes" id="UP000298390"/>
    </source>
</evidence>
<reference evidence="6 7" key="1">
    <citation type="submission" date="2019-01" db="EMBL/GenBank/DDBJ databases">
        <title>Genome sequencing of the rare red list fungi Fomitopsis rosea.</title>
        <authorList>
            <person name="Buettner E."/>
            <person name="Kellner H."/>
        </authorList>
    </citation>
    <scope>NUCLEOTIDE SEQUENCE [LARGE SCALE GENOMIC DNA]</scope>
    <source>
        <strain evidence="6 7">DSM 105464</strain>
    </source>
</reference>